<feature type="region of interest" description="Disordered" evidence="1">
    <location>
        <begin position="54"/>
        <end position="155"/>
    </location>
</feature>
<accession>A0A9P6QCR3</accession>
<dbReference type="EMBL" id="JAAAJB010000155">
    <property type="protein sequence ID" value="KAG0263786.1"/>
    <property type="molecule type" value="Genomic_DNA"/>
</dbReference>
<proteinExistence type="predicted"/>
<evidence type="ECO:0000313" key="3">
    <source>
        <dbReference type="EMBL" id="KAG0263786.1"/>
    </source>
</evidence>
<feature type="domain" description="CBF1-interacting co-repressor CIR N-terminal" evidence="2">
    <location>
        <begin position="8"/>
        <end position="44"/>
    </location>
</feature>
<dbReference type="PANTHER" id="PTHR22093">
    <property type="entry name" value="LEUKOCYTE RECEPTOR CLUSTER LRC MEMBER 1"/>
    <property type="match status" value="1"/>
</dbReference>
<sequence length="155" mass="18055">MNILQHKSWHVYSQKNRERVLKDEAKAGAAEAAERERHTTAEQEHRLAILRHNAQKRMSNQLGSAEDADDKGHRIDGAAEASSQKQEHINFWKDLEDGTAKTKQGNPEYEAEQKRKQEKWDRTVAMHLDSPFKSQRPWYLEKKKADKPTPRTDDQ</sequence>
<dbReference type="InterPro" id="IPR019339">
    <property type="entry name" value="CIR_N_dom"/>
</dbReference>
<feature type="region of interest" description="Disordered" evidence="1">
    <location>
        <begin position="22"/>
        <end position="42"/>
    </location>
</feature>
<dbReference type="OrthoDB" id="2159131at2759"/>
<gene>
    <name evidence="3" type="ORF">DFQ27_001611</name>
</gene>
<keyword evidence="4" id="KW-1185">Reference proteome</keyword>
<dbReference type="Pfam" id="PF10197">
    <property type="entry name" value="Cir_N"/>
    <property type="match status" value="1"/>
</dbReference>
<name>A0A9P6QCR3_9FUNG</name>
<dbReference type="PANTHER" id="PTHR22093:SF0">
    <property type="entry name" value="LEUKOCYTE RECEPTOR CLUSTER MEMBER 1"/>
    <property type="match status" value="1"/>
</dbReference>
<dbReference type="Proteomes" id="UP000807716">
    <property type="component" value="Unassembled WGS sequence"/>
</dbReference>
<dbReference type="AlphaFoldDB" id="A0A9P6QCR3"/>
<evidence type="ECO:0000313" key="4">
    <source>
        <dbReference type="Proteomes" id="UP000807716"/>
    </source>
</evidence>
<dbReference type="InterPro" id="IPR039875">
    <property type="entry name" value="LENG1-like"/>
</dbReference>
<dbReference type="SMART" id="SM01083">
    <property type="entry name" value="Cir_N"/>
    <property type="match status" value="1"/>
</dbReference>
<evidence type="ECO:0000259" key="2">
    <source>
        <dbReference type="SMART" id="SM01083"/>
    </source>
</evidence>
<protein>
    <recommendedName>
        <fullName evidence="2">CBF1-interacting co-repressor CIR N-terminal domain-containing protein</fullName>
    </recommendedName>
</protein>
<comment type="caution">
    <text evidence="3">The sequence shown here is derived from an EMBL/GenBank/DDBJ whole genome shotgun (WGS) entry which is preliminary data.</text>
</comment>
<reference evidence="3" key="1">
    <citation type="journal article" date="2020" name="Fungal Divers.">
        <title>Resolving the Mortierellaceae phylogeny through synthesis of multi-gene phylogenetics and phylogenomics.</title>
        <authorList>
            <person name="Vandepol N."/>
            <person name="Liber J."/>
            <person name="Desiro A."/>
            <person name="Na H."/>
            <person name="Kennedy M."/>
            <person name="Barry K."/>
            <person name="Grigoriev I.V."/>
            <person name="Miller A.N."/>
            <person name="O'Donnell K."/>
            <person name="Stajich J.E."/>
            <person name="Bonito G."/>
        </authorList>
    </citation>
    <scope>NUCLEOTIDE SEQUENCE</scope>
    <source>
        <strain evidence="3">BC1065</strain>
    </source>
</reference>
<feature type="compositionally biased region" description="Basic and acidic residues" evidence="1">
    <location>
        <begin position="85"/>
        <end position="100"/>
    </location>
</feature>
<organism evidence="3 4">
    <name type="scientific">Actinomortierella ambigua</name>
    <dbReference type="NCBI Taxonomy" id="1343610"/>
    <lineage>
        <taxon>Eukaryota</taxon>
        <taxon>Fungi</taxon>
        <taxon>Fungi incertae sedis</taxon>
        <taxon>Mucoromycota</taxon>
        <taxon>Mortierellomycotina</taxon>
        <taxon>Mortierellomycetes</taxon>
        <taxon>Mortierellales</taxon>
        <taxon>Mortierellaceae</taxon>
        <taxon>Actinomortierella</taxon>
    </lineage>
</organism>
<feature type="compositionally biased region" description="Basic and acidic residues" evidence="1">
    <location>
        <begin position="139"/>
        <end position="155"/>
    </location>
</feature>
<evidence type="ECO:0000256" key="1">
    <source>
        <dbReference type="SAM" id="MobiDB-lite"/>
    </source>
</evidence>
<feature type="compositionally biased region" description="Basic and acidic residues" evidence="1">
    <location>
        <begin position="111"/>
        <end position="124"/>
    </location>
</feature>